<feature type="compositionally biased region" description="Polar residues" evidence="1">
    <location>
        <begin position="17"/>
        <end position="26"/>
    </location>
</feature>
<feature type="compositionally biased region" description="Basic and acidic residues" evidence="1">
    <location>
        <begin position="91"/>
        <end position="102"/>
    </location>
</feature>
<evidence type="ECO:0000313" key="2">
    <source>
        <dbReference type="EMBL" id="MPC94906.1"/>
    </source>
</evidence>
<evidence type="ECO:0000313" key="3">
    <source>
        <dbReference type="Proteomes" id="UP000324222"/>
    </source>
</evidence>
<feature type="compositionally biased region" description="Basic and acidic residues" evidence="1">
    <location>
        <begin position="52"/>
        <end position="61"/>
    </location>
</feature>
<protein>
    <submittedName>
        <fullName evidence="2">Uncharacterized protein</fullName>
    </submittedName>
</protein>
<feature type="compositionally biased region" description="Basic and acidic residues" evidence="1">
    <location>
        <begin position="32"/>
        <end position="42"/>
    </location>
</feature>
<dbReference type="Proteomes" id="UP000324222">
    <property type="component" value="Unassembled WGS sequence"/>
</dbReference>
<dbReference type="AlphaFoldDB" id="A0A5B7JKZ6"/>
<evidence type="ECO:0000256" key="1">
    <source>
        <dbReference type="SAM" id="MobiDB-lite"/>
    </source>
</evidence>
<name>A0A5B7JKZ6_PORTR</name>
<comment type="caution">
    <text evidence="2">The sequence shown here is derived from an EMBL/GenBank/DDBJ whole genome shotgun (WGS) entry which is preliminary data.</text>
</comment>
<accession>A0A5B7JKZ6</accession>
<gene>
    <name evidence="2" type="ORF">E2C01_090096</name>
</gene>
<feature type="region of interest" description="Disordered" evidence="1">
    <location>
        <begin position="16"/>
        <end position="102"/>
    </location>
</feature>
<organism evidence="2 3">
    <name type="scientific">Portunus trituberculatus</name>
    <name type="common">Swimming crab</name>
    <name type="synonym">Neptunus trituberculatus</name>
    <dbReference type="NCBI Taxonomy" id="210409"/>
    <lineage>
        <taxon>Eukaryota</taxon>
        <taxon>Metazoa</taxon>
        <taxon>Ecdysozoa</taxon>
        <taxon>Arthropoda</taxon>
        <taxon>Crustacea</taxon>
        <taxon>Multicrustacea</taxon>
        <taxon>Malacostraca</taxon>
        <taxon>Eumalacostraca</taxon>
        <taxon>Eucarida</taxon>
        <taxon>Decapoda</taxon>
        <taxon>Pleocyemata</taxon>
        <taxon>Brachyura</taxon>
        <taxon>Eubrachyura</taxon>
        <taxon>Portunoidea</taxon>
        <taxon>Portunidae</taxon>
        <taxon>Portuninae</taxon>
        <taxon>Portunus</taxon>
    </lineage>
</organism>
<sequence>MVQKSLLELCTPMWPLLTSQSPTTPETMPARNCERKGREESRPVCGRRGGKLRQEEVEAEHTASVSNCDSPERKAAENSAPRGLGGLSGGRRTEVRVRGEGW</sequence>
<dbReference type="EMBL" id="VSRR010100237">
    <property type="protein sequence ID" value="MPC94906.1"/>
    <property type="molecule type" value="Genomic_DNA"/>
</dbReference>
<keyword evidence="3" id="KW-1185">Reference proteome</keyword>
<proteinExistence type="predicted"/>
<reference evidence="2 3" key="1">
    <citation type="submission" date="2019-05" db="EMBL/GenBank/DDBJ databases">
        <title>Another draft genome of Portunus trituberculatus and its Hox gene families provides insights of decapod evolution.</title>
        <authorList>
            <person name="Jeong J.-H."/>
            <person name="Song I."/>
            <person name="Kim S."/>
            <person name="Choi T."/>
            <person name="Kim D."/>
            <person name="Ryu S."/>
            <person name="Kim W."/>
        </authorList>
    </citation>
    <scope>NUCLEOTIDE SEQUENCE [LARGE SCALE GENOMIC DNA]</scope>
    <source>
        <tissue evidence="2">Muscle</tissue>
    </source>
</reference>